<feature type="domain" description="GTD-binding" evidence="8">
    <location>
        <begin position="556"/>
        <end position="654"/>
    </location>
</feature>
<evidence type="ECO:0000256" key="6">
    <source>
        <dbReference type="SAM" id="MobiDB-lite"/>
    </source>
</evidence>
<dbReference type="PROSITE" id="PS51775">
    <property type="entry name" value="GTD_BINDING"/>
    <property type="match status" value="1"/>
</dbReference>
<organism evidence="9 10">
    <name type="scientific">Lolium multiflorum</name>
    <name type="common">Italian ryegrass</name>
    <name type="synonym">Lolium perenne subsp. multiflorum</name>
    <dbReference type="NCBI Taxonomy" id="4521"/>
    <lineage>
        <taxon>Eukaryota</taxon>
        <taxon>Viridiplantae</taxon>
        <taxon>Streptophyta</taxon>
        <taxon>Embryophyta</taxon>
        <taxon>Tracheophyta</taxon>
        <taxon>Spermatophyta</taxon>
        <taxon>Magnoliopsida</taxon>
        <taxon>Liliopsida</taxon>
        <taxon>Poales</taxon>
        <taxon>Poaceae</taxon>
        <taxon>BOP clade</taxon>
        <taxon>Pooideae</taxon>
        <taxon>Poodae</taxon>
        <taxon>Poeae</taxon>
        <taxon>Poeae Chloroplast Group 2 (Poeae type)</taxon>
        <taxon>Loliodinae</taxon>
        <taxon>Loliinae</taxon>
        <taxon>Lolium</taxon>
    </lineage>
</organism>
<dbReference type="GO" id="GO:0016020">
    <property type="term" value="C:membrane"/>
    <property type="evidence" value="ECO:0007669"/>
    <property type="project" value="UniProtKB-SubCell"/>
</dbReference>
<keyword evidence="3 7" id="KW-1133">Transmembrane helix</keyword>
<reference evidence="9" key="1">
    <citation type="submission" date="2023-07" db="EMBL/GenBank/DDBJ databases">
        <title>A chromosome-level genome assembly of Lolium multiflorum.</title>
        <authorList>
            <person name="Chen Y."/>
            <person name="Copetti D."/>
            <person name="Kolliker R."/>
            <person name="Studer B."/>
        </authorList>
    </citation>
    <scope>NUCLEOTIDE SEQUENCE</scope>
    <source>
        <strain evidence="9">02402/16</strain>
        <tissue evidence="9">Leaf</tissue>
    </source>
</reference>
<name>A0AAD8S601_LOLMU</name>
<evidence type="ECO:0000313" key="9">
    <source>
        <dbReference type="EMBL" id="KAK1645045.1"/>
    </source>
</evidence>
<evidence type="ECO:0000313" key="10">
    <source>
        <dbReference type="Proteomes" id="UP001231189"/>
    </source>
</evidence>
<evidence type="ECO:0000256" key="7">
    <source>
        <dbReference type="SAM" id="Phobius"/>
    </source>
</evidence>
<gene>
    <name evidence="9" type="ORF">QYE76_062850</name>
</gene>
<feature type="compositionally biased region" description="Low complexity" evidence="6">
    <location>
        <begin position="488"/>
        <end position="501"/>
    </location>
</feature>
<evidence type="ECO:0000259" key="8">
    <source>
        <dbReference type="PROSITE" id="PS51775"/>
    </source>
</evidence>
<dbReference type="Proteomes" id="UP001231189">
    <property type="component" value="Unassembled WGS sequence"/>
</dbReference>
<feature type="transmembrane region" description="Helical" evidence="7">
    <location>
        <begin position="33"/>
        <end position="58"/>
    </location>
</feature>
<accession>A0AAD8S601</accession>
<keyword evidence="10" id="KW-1185">Reference proteome</keyword>
<comment type="subcellular location">
    <subcellularLocation>
        <location evidence="1">Membrane</location>
        <topology evidence="1">Single-pass membrane protein</topology>
    </subcellularLocation>
</comment>
<evidence type="ECO:0000256" key="5">
    <source>
        <dbReference type="SAM" id="Coils"/>
    </source>
</evidence>
<evidence type="ECO:0000256" key="1">
    <source>
        <dbReference type="ARBA" id="ARBA00004167"/>
    </source>
</evidence>
<feature type="coiled-coil region" evidence="5">
    <location>
        <begin position="730"/>
        <end position="757"/>
    </location>
</feature>
<keyword evidence="4 7" id="KW-0472">Membrane</keyword>
<feature type="region of interest" description="Disordered" evidence="6">
    <location>
        <begin position="1"/>
        <end position="21"/>
    </location>
</feature>
<feature type="compositionally biased region" description="Basic and acidic residues" evidence="6">
    <location>
        <begin position="664"/>
        <end position="675"/>
    </location>
</feature>
<evidence type="ECO:0000256" key="4">
    <source>
        <dbReference type="ARBA" id="ARBA00023136"/>
    </source>
</evidence>
<sequence length="917" mass="99675">MVASEPEAPVAAGGASPSPAAATRKRSSRLARVLAHALLEWILIALLLANGVFSYLIAKFAALCGLPPPCALCSRLGVDGLFSSSSTRRSGAAGGGAEPLRRVVCDAHAAEMSRLGYCRAHRRLADAADMCEDCGAAAASGKALLSWMRRSELGERDLACACCGVALESGFYSPPFLLPRSASGDLGCGHKKDDSTMACLHGDVVFVSEDGPVIELFDEKPLVDDHDSVGVMPAHCAGIAASAEPLVPLEPTDPLATCVAAVPSKSGEEALDHETLETNYAAPENEVNAIEEKSVVASDDDDDKVDDMVDRSTDGVIASLAVSTNAAEIAESLADHHSPQGNNGVEVKYQGISIVDEMSEDDEQVEQGAAKHELFSMPSDTRGQGFVDDKSDGNTEAVPAQQADIKNEWDAMPVECGSFDSEASNENTEAKHVDEEFEDEIIAQAESQQELDSAALDSWEQVTETSGKDDIEVDPTEAFLPSLHQLSDGHSISSDKSSPDCSDVEDKRVPDTPTDVEGITYLQELADPPKAVISVTKSVDSSVATMSTDLESVELVTVDQLKSALEAAHKSLGTLYAELENERSAAAIAADETMAMINRLQEQKAAMQMEAMQYQRLMEEQSEYDQEALQRLNGLVVKRDKERQDMERELELYRHKIHLYEANERRKMSRHKADDQNGSSSASSSAEDSDDLSQSFYEGDESTHGLNGSNGSADVLHETASHIVTIDGSLADCEEERLSILEQLKVLEERLFDLEDEESDNMKMDKLFSKDNQLNDASNGFSDDDINLKLHENRRSASYSRKKLLPLFDDATVQNGNGILTKQYTEADPSAEAVLELAKEQDKLAIASEINQVHERLHALESDKEFIKQCVRSLNKGGKGFVLLQEILQHLRDLRRIEQRARNSGELSPHYVHPYTD</sequence>
<feature type="region of interest" description="Disordered" evidence="6">
    <location>
        <begin position="485"/>
        <end position="514"/>
    </location>
</feature>
<keyword evidence="2 7" id="KW-0812">Transmembrane</keyword>
<protein>
    <recommendedName>
        <fullName evidence="8">GTD-binding domain-containing protein</fullName>
    </recommendedName>
</protein>
<dbReference type="PANTHER" id="PTHR31448:SF23">
    <property type="entry name" value="GTD-BINDING DOMAIN-CONTAINING PROTEIN"/>
    <property type="match status" value="1"/>
</dbReference>
<dbReference type="AlphaFoldDB" id="A0AAD8S601"/>
<dbReference type="PANTHER" id="PTHR31448">
    <property type="entry name" value="MYOSIN-BINDING PROTEIN 2"/>
    <property type="match status" value="1"/>
</dbReference>
<evidence type="ECO:0000256" key="2">
    <source>
        <dbReference type="ARBA" id="ARBA00022692"/>
    </source>
</evidence>
<keyword evidence="5" id="KW-0175">Coiled coil</keyword>
<dbReference type="EMBL" id="JAUUTY010000004">
    <property type="protein sequence ID" value="KAK1645045.1"/>
    <property type="molecule type" value="Genomic_DNA"/>
</dbReference>
<feature type="region of interest" description="Disordered" evidence="6">
    <location>
        <begin position="664"/>
        <end position="713"/>
    </location>
</feature>
<dbReference type="GO" id="GO:0080115">
    <property type="term" value="F:myosin XI tail binding"/>
    <property type="evidence" value="ECO:0007669"/>
    <property type="project" value="UniProtKB-ARBA"/>
</dbReference>
<dbReference type="Pfam" id="PF04576">
    <property type="entry name" value="Zein-binding"/>
    <property type="match status" value="1"/>
</dbReference>
<dbReference type="InterPro" id="IPR007656">
    <property type="entry name" value="GTD-bd"/>
</dbReference>
<comment type="caution">
    <text evidence="9">The sequence shown here is derived from an EMBL/GenBank/DDBJ whole genome shotgun (WGS) entry which is preliminary data.</text>
</comment>
<proteinExistence type="predicted"/>
<dbReference type="InterPro" id="IPR039306">
    <property type="entry name" value="MYOB"/>
</dbReference>
<evidence type="ECO:0000256" key="3">
    <source>
        <dbReference type="ARBA" id="ARBA00022989"/>
    </source>
</evidence>
<feature type="coiled-coil region" evidence="5">
    <location>
        <begin position="562"/>
        <end position="663"/>
    </location>
</feature>
<feature type="compositionally biased region" description="Low complexity" evidence="6">
    <location>
        <begin position="676"/>
        <end position="686"/>
    </location>
</feature>